<protein>
    <submittedName>
        <fullName evidence="2">Uncharacterized protein</fullName>
    </submittedName>
</protein>
<evidence type="ECO:0000313" key="3">
    <source>
        <dbReference type="Proteomes" id="UP000887013"/>
    </source>
</evidence>
<reference evidence="2" key="1">
    <citation type="submission" date="2020-08" db="EMBL/GenBank/DDBJ databases">
        <title>Multicomponent nature underlies the extraordinary mechanical properties of spider dragline silk.</title>
        <authorList>
            <person name="Kono N."/>
            <person name="Nakamura H."/>
            <person name="Mori M."/>
            <person name="Yoshida Y."/>
            <person name="Ohtoshi R."/>
            <person name="Malay A.D."/>
            <person name="Moran D.A.P."/>
            <person name="Tomita M."/>
            <person name="Numata K."/>
            <person name="Arakawa K."/>
        </authorList>
    </citation>
    <scope>NUCLEOTIDE SEQUENCE</scope>
</reference>
<dbReference type="Proteomes" id="UP000887013">
    <property type="component" value="Unassembled WGS sequence"/>
</dbReference>
<dbReference type="EMBL" id="BMAW01064955">
    <property type="protein sequence ID" value="GFT48045.1"/>
    <property type="molecule type" value="Genomic_DNA"/>
</dbReference>
<evidence type="ECO:0000313" key="2">
    <source>
        <dbReference type="EMBL" id="GFU14443.1"/>
    </source>
</evidence>
<dbReference type="EMBL" id="BMAW01029955">
    <property type="protein sequence ID" value="GFU14443.1"/>
    <property type="molecule type" value="Genomic_DNA"/>
</dbReference>
<evidence type="ECO:0000313" key="1">
    <source>
        <dbReference type="EMBL" id="GFT48045.1"/>
    </source>
</evidence>
<gene>
    <name evidence="2" type="ORF">NPIL_228691</name>
    <name evidence="1" type="ORF">NPIL_361561</name>
</gene>
<proteinExistence type="predicted"/>
<accession>A0A8X6QEB3</accession>
<dbReference type="OrthoDB" id="6446113at2759"/>
<keyword evidence="3" id="KW-1185">Reference proteome</keyword>
<comment type="caution">
    <text evidence="2">The sequence shown here is derived from an EMBL/GenBank/DDBJ whole genome shotgun (WGS) entry which is preliminary data.</text>
</comment>
<organism evidence="2 3">
    <name type="scientific">Nephila pilipes</name>
    <name type="common">Giant wood spider</name>
    <name type="synonym">Nephila maculata</name>
    <dbReference type="NCBI Taxonomy" id="299642"/>
    <lineage>
        <taxon>Eukaryota</taxon>
        <taxon>Metazoa</taxon>
        <taxon>Ecdysozoa</taxon>
        <taxon>Arthropoda</taxon>
        <taxon>Chelicerata</taxon>
        <taxon>Arachnida</taxon>
        <taxon>Araneae</taxon>
        <taxon>Araneomorphae</taxon>
        <taxon>Entelegynae</taxon>
        <taxon>Araneoidea</taxon>
        <taxon>Nephilidae</taxon>
        <taxon>Nephila</taxon>
    </lineage>
</organism>
<name>A0A8X6QEB3_NEPPI</name>
<dbReference type="AlphaFoldDB" id="A0A8X6QEB3"/>
<sequence>MSGTRAKSFSSFLHPLAGEALCNPSEKGTRYRTIFVRTVVLSSRGCLHPPFCEVDEFIALQAAVPKEPETDSHRIRVKSIPNPISRPLADDFLKLFLYPFFGRDDNCHVRQQHPASVSYGCFFPRLGALREVKIANGVSSSSEVDNVQTILGWEKTESMGRGASL</sequence>